<comment type="subcellular location">
    <subcellularLocation>
        <location evidence="1">Cell membrane</location>
        <topology evidence="1">Peripheral membrane protein</topology>
    </subcellularLocation>
</comment>
<feature type="domain" description="ABC transporter" evidence="11">
    <location>
        <begin position="13"/>
        <end position="248"/>
    </location>
</feature>
<dbReference type="PROSITE" id="PS00211">
    <property type="entry name" value="ABC_TRANSPORTER_1"/>
    <property type="match status" value="2"/>
</dbReference>
<keyword evidence="9" id="KW-1278">Translocase</keyword>
<dbReference type="SUPFAM" id="SSF52540">
    <property type="entry name" value="P-loop containing nucleoside triphosphate hydrolases"/>
    <property type="match status" value="2"/>
</dbReference>
<keyword evidence="8 12" id="KW-0067">ATP-binding</keyword>
<dbReference type="InterPro" id="IPR017871">
    <property type="entry name" value="ABC_transporter-like_CS"/>
</dbReference>
<dbReference type="OrthoDB" id="9805029at2"/>
<dbReference type="PROSITE" id="PS50893">
    <property type="entry name" value="ABC_TRANSPORTER_2"/>
    <property type="match status" value="2"/>
</dbReference>
<organism evidence="12 13">
    <name type="scientific">Oricola cellulosilytica</name>
    <dbReference type="NCBI Taxonomy" id="1429082"/>
    <lineage>
        <taxon>Bacteria</taxon>
        <taxon>Pseudomonadati</taxon>
        <taxon>Pseudomonadota</taxon>
        <taxon>Alphaproteobacteria</taxon>
        <taxon>Hyphomicrobiales</taxon>
        <taxon>Ahrensiaceae</taxon>
        <taxon>Oricola</taxon>
    </lineage>
</organism>
<keyword evidence="6" id="KW-0677">Repeat</keyword>
<keyword evidence="10" id="KW-0472">Membrane</keyword>
<keyword evidence="5" id="KW-0762">Sugar transport</keyword>
<gene>
    <name evidence="12" type="ORF">E0D97_02105</name>
</gene>
<evidence type="ECO:0000256" key="1">
    <source>
        <dbReference type="ARBA" id="ARBA00004202"/>
    </source>
</evidence>
<evidence type="ECO:0000256" key="3">
    <source>
        <dbReference type="ARBA" id="ARBA00022448"/>
    </source>
</evidence>
<evidence type="ECO:0000256" key="8">
    <source>
        <dbReference type="ARBA" id="ARBA00022840"/>
    </source>
</evidence>
<reference evidence="12 13" key="1">
    <citation type="journal article" date="2015" name="Antonie Van Leeuwenhoek">
        <title>Oricola cellulosilytica gen. nov., sp. nov., a cellulose-degrading bacterium of the family Phyllobacteriaceae isolated from surface seashore water, and emended descriptions of Mesorhizobium loti and Phyllobacterium myrsinacearum.</title>
        <authorList>
            <person name="Hameed A."/>
            <person name="Shahina M."/>
            <person name="Lai W.A."/>
            <person name="Lin S.Y."/>
            <person name="Young L.S."/>
            <person name="Liu Y.C."/>
            <person name="Hsu Y.H."/>
            <person name="Young C.C."/>
        </authorList>
    </citation>
    <scope>NUCLEOTIDE SEQUENCE [LARGE SCALE GENOMIC DNA]</scope>
    <source>
        <strain evidence="12 13">KCTC 52183</strain>
    </source>
</reference>
<dbReference type="GO" id="GO:0016887">
    <property type="term" value="F:ATP hydrolysis activity"/>
    <property type="evidence" value="ECO:0007669"/>
    <property type="project" value="InterPro"/>
</dbReference>
<dbReference type="Gene3D" id="3.40.50.300">
    <property type="entry name" value="P-loop containing nucleotide triphosphate hydrolases"/>
    <property type="match status" value="2"/>
</dbReference>
<dbReference type="Proteomes" id="UP000291301">
    <property type="component" value="Unassembled WGS sequence"/>
</dbReference>
<dbReference type="RefSeq" id="WP_131564946.1">
    <property type="nucleotide sequence ID" value="NZ_JAINFK010000001.1"/>
</dbReference>
<dbReference type="SMART" id="SM00382">
    <property type="entry name" value="AAA"/>
    <property type="match status" value="2"/>
</dbReference>
<dbReference type="InterPro" id="IPR003439">
    <property type="entry name" value="ABC_transporter-like_ATP-bd"/>
</dbReference>
<evidence type="ECO:0000256" key="10">
    <source>
        <dbReference type="ARBA" id="ARBA00023136"/>
    </source>
</evidence>
<dbReference type="InterPro" id="IPR003593">
    <property type="entry name" value="AAA+_ATPase"/>
</dbReference>
<sequence length="516" mass="55182">MTPSSGGEAETVLRLSGITKRFGPLTANDAISLELKRGEVVALLGENGAGKTTLMNILFGHYVADEGSVEAFGRPLPAGEPRAALSAGIGMVHQHFTLADQMSVIENIALGTQRLFSPRFDKAKARQRIETLSSDFGLAVHPDALISDLSVGERQRVEILKALYRDARILILDEPTAVLTPLETDALFATLKKLVASGLSIIFISHKLHEVMAVSDRIVVLRSGRIAGERRTSDTTRPELAALMVGGDIAAPAVTEHAPGGTMLELEDIHTAGRAGGAPLDGVSLSLRAGEITGLAGVSGNGQAALAALIAGTLRPERGAMRIGGETINRWSAREALRRHIGRIPEDRHAVGMIGDMNVTENVISERYRTRRFSRNGFLDWRSAETFARGIIDDYDVKCPSPDARVRLLSGGNMQKLILGRALDGDPQIILANQPTRGLDVGAVAYVHSKLLEARKRGAAILLISEDLDEVLALSDRLVVISKGRLSPPSKRGELTVQQIGELMAGHGLEDPSHAA</sequence>
<keyword evidence="3" id="KW-0813">Transport</keyword>
<evidence type="ECO:0000256" key="7">
    <source>
        <dbReference type="ARBA" id="ARBA00022741"/>
    </source>
</evidence>
<dbReference type="InterPro" id="IPR050107">
    <property type="entry name" value="ABC_carbohydrate_import_ATPase"/>
</dbReference>
<evidence type="ECO:0000256" key="4">
    <source>
        <dbReference type="ARBA" id="ARBA00022475"/>
    </source>
</evidence>
<protein>
    <submittedName>
        <fullName evidence="12">ABC transporter ATP-binding protein</fullName>
    </submittedName>
</protein>
<evidence type="ECO:0000256" key="6">
    <source>
        <dbReference type="ARBA" id="ARBA00022737"/>
    </source>
</evidence>
<dbReference type="AlphaFoldDB" id="A0A4R0PEL3"/>
<keyword evidence="4" id="KW-1003">Cell membrane</keyword>
<dbReference type="EMBL" id="SJST01000001">
    <property type="protein sequence ID" value="TCD16247.1"/>
    <property type="molecule type" value="Genomic_DNA"/>
</dbReference>
<comment type="caution">
    <text evidence="12">The sequence shown here is derived from an EMBL/GenBank/DDBJ whole genome shotgun (WGS) entry which is preliminary data.</text>
</comment>
<dbReference type="PANTHER" id="PTHR43790">
    <property type="entry name" value="CARBOHYDRATE TRANSPORT ATP-BINDING PROTEIN MG119-RELATED"/>
    <property type="match status" value="1"/>
</dbReference>
<keyword evidence="13" id="KW-1185">Reference proteome</keyword>
<name>A0A4R0PEL3_9HYPH</name>
<comment type="similarity">
    <text evidence="2">Belongs to the ABC transporter superfamily.</text>
</comment>
<dbReference type="InterPro" id="IPR027417">
    <property type="entry name" value="P-loop_NTPase"/>
</dbReference>
<dbReference type="PANTHER" id="PTHR43790:SF9">
    <property type="entry name" value="GALACTOFURANOSE TRANSPORTER ATP-BINDING PROTEIN YTFR"/>
    <property type="match status" value="1"/>
</dbReference>
<dbReference type="GO" id="GO:0005886">
    <property type="term" value="C:plasma membrane"/>
    <property type="evidence" value="ECO:0007669"/>
    <property type="project" value="UniProtKB-SubCell"/>
</dbReference>
<evidence type="ECO:0000256" key="5">
    <source>
        <dbReference type="ARBA" id="ARBA00022597"/>
    </source>
</evidence>
<accession>A0A4R0PEL3</accession>
<evidence type="ECO:0000259" key="11">
    <source>
        <dbReference type="PROSITE" id="PS50893"/>
    </source>
</evidence>
<keyword evidence="7" id="KW-0547">Nucleotide-binding</keyword>
<evidence type="ECO:0000313" key="13">
    <source>
        <dbReference type="Proteomes" id="UP000291301"/>
    </source>
</evidence>
<evidence type="ECO:0000313" key="12">
    <source>
        <dbReference type="EMBL" id="TCD16247.1"/>
    </source>
</evidence>
<dbReference type="Pfam" id="PF00005">
    <property type="entry name" value="ABC_tran"/>
    <property type="match status" value="2"/>
</dbReference>
<evidence type="ECO:0000256" key="9">
    <source>
        <dbReference type="ARBA" id="ARBA00022967"/>
    </source>
</evidence>
<dbReference type="CDD" id="cd03216">
    <property type="entry name" value="ABC_Carb_Monos_I"/>
    <property type="match status" value="1"/>
</dbReference>
<dbReference type="FunFam" id="3.40.50.300:FF:000127">
    <property type="entry name" value="Ribose import ATP-binding protein RbsA"/>
    <property type="match status" value="1"/>
</dbReference>
<dbReference type="CDD" id="cd03215">
    <property type="entry name" value="ABC_Carb_Monos_II"/>
    <property type="match status" value="1"/>
</dbReference>
<evidence type="ECO:0000256" key="2">
    <source>
        <dbReference type="ARBA" id="ARBA00005417"/>
    </source>
</evidence>
<dbReference type="GO" id="GO:0005524">
    <property type="term" value="F:ATP binding"/>
    <property type="evidence" value="ECO:0007669"/>
    <property type="project" value="UniProtKB-KW"/>
</dbReference>
<proteinExistence type="inferred from homology"/>
<feature type="domain" description="ABC transporter" evidence="11">
    <location>
        <begin position="264"/>
        <end position="508"/>
    </location>
</feature>